<protein>
    <submittedName>
        <fullName evidence="1">Uncharacterized protein</fullName>
    </submittedName>
</protein>
<evidence type="ECO:0000313" key="1">
    <source>
        <dbReference type="EMBL" id="KAA6403719.1"/>
    </source>
</evidence>
<dbReference type="AlphaFoldDB" id="A0A5J4XB61"/>
<comment type="caution">
    <text evidence="1">The sequence shown here is derived from an EMBL/GenBank/DDBJ whole genome shotgun (WGS) entry which is preliminary data.</text>
</comment>
<evidence type="ECO:0000313" key="2">
    <source>
        <dbReference type="Proteomes" id="UP000324800"/>
    </source>
</evidence>
<dbReference type="EMBL" id="SNRW01000069">
    <property type="protein sequence ID" value="KAA6403719.1"/>
    <property type="molecule type" value="Genomic_DNA"/>
</dbReference>
<dbReference type="Proteomes" id="UP000324800">
    <property type="component" value="Unassembled WGS sequence"/>
</dbReference>
<reference evidence="1 2" key="1">
    <citation type="submission" date="2019-03" db="EMBL/GenBank/DDBJ databases">
        <title>Single cell metagenomics reveals metabolic interactions within the superorganism composed of flagellate Streblomastix strix and complex community of Bacteroidetes bacteria on its surface.</title>
        <authorList>
            <person name="Treitli S.C."/>
            <person name="Kolisko M."/>
            <person name="Husnik F."/>
            <person name="Keeling P."/>
            <person name="Hampl V."/>
        </authorList>
    </citation>
    <scope>NUCLEOTIDE SEQUENCE [LARGE SCALE GENOMIC DNA]</scope>
    <source>
        <strain evidence="1">ST1C</strain>
    </source>
</reference>
<gene>
    <name evidence="1" type="ORF">EZS28_000762</name>
</gene>
<accession>A0A5J4XB61</accession>
<name>A0A5J4XB61_9EUKA</name>
<proteinExistence type="predicted"/>
<organism evidence="1 2">
    <name type="scientific">Streblomastix strix</name>
    <dbReference type="NCBI Taxonomy" id="222440"/>
    <lineage>
        <taxon>Eukaryota</taxon>
        <taxon>Metamonada</taxon>
        <taxon>Preaxostyla</taxon>
        <taxon>Oxymonadida</taxon>
        <taxon>Streblomastigidae</taxon>
        <taxon>Streblomastix</taxon>
    </lineage>
</organism>
<sequence length="69" mass="8143">MAYKFVVKYWMSLNPIREEVYGSSSNDYYLSPLIAILKSIDNEKLQTGCEEFCIFVKKSEKLRQTLIRN</sequence>